<dbReference type="CDD" id="cd05251">
    <property type="entry name" value="NmrA_like_SDR_a"/>
    <property type="match status" value="1"/>
</dbReference>
<organism evidence="2 3">
    <name type="scientific">Halomonas elongata</name>
    <dbReference type="NCBI Taxonomy" id="2746"/>
    <lineage>
        <taxon>Bacteria</taxon>
        <taxon>Pseudomonadati</taxon>
        <taxon>Pseudomonadota</taxon>
        <taxon>Gammaproteobacteria</taxon>
        <taxon>Oceanospirillales</taxon>
        <taxon>Halomonadaceae</taxon>
        <taxon>Halomonas</taxon>
    </lineage>
</organism>
<dbReference type="EC" id="1.7.-.-" evidence="2"/>
<dbReference type="EMBL" id="MAJD01000001">
    <property type="protein sequence ID" value="OBX37906.1"/>
    <property type="molecule type" value="Genomic_DNA"/>
</dbReference>
<accession>A0A1B8P6L0</accession>
<dbReference type="InterPro" id="IPR008030">
    <property type="entry name" value="NmrA-like"/>
</dbReference>
<dbReference type="InterPro" id="IPR051604">
    <property type="entry name" value="Ergot_Alk_Oxidoreductase"/>
</dbReference>
<dbReference type="GO" id="GO:0016491">
    <property type="term" value="F:oxidoreductase activity"/>
    <property type="evidence" value="ECO:0007669"/>
    <property type="project" value="UniProtKB-KW"/>
</dbReference>
<feature type="domain" description="NmrA-like" evidence="1">
    <location>
        <begin position="12"/>
        <end position="238"/>
    </location>
</feature>
<name>A0A1B8P6L0_HALEL</name>
<dbReference type="PANTHER" id="PTHR43162">
    <property type="match status" value="1"/>
</dbReference>
<dbReference type="Proteomes" id="UP000092504">
    <property type="component" value="Unassembled WGS sequence"/>
</dbReference>
<evidence type="ECO:0000313" key="2">
    <source>
        <dbReference type="EMBL" id="OBX37906.1"/>
    </source>
</evidence>
<evidence type="ECO:0000313" key="3">
    <source>
        <dbReference type="Proteomes" id="UP000092504"/>
    </source>
</evidence>
<dbReference type="Gene3D" id="3.90.25.10">
    <property type="entry name" value="UDP-galactose 4-epimerase, domain 1"/>
    <property type="match status" value="1"/>
</dbReference>
<protein>
    <submittedName>
        <fullName evidence="2">NAD(P)H azoreductase</fullName>
        <ecNumber evidence="2">1.7.-.-</ecNumber>
    </submittedName>
</protein>
<dbReference type="SUPFAM" id="SSF51735">
    <property type="entry name" value="NAD(P)-binding Rossmann-fold domains"/>
    <property type="match status" value="1"/>
</dbReference>
<comment type="caution">
    <text evidence="2">The sequence shown here is derived from an EMBL/GenBank/DDBJ whole genome shotgun (WGS) entry which is preliminary data.</text>
</comment>
<dbReference type="InterPro" id="IPR036291">
    <property type="entry name" value="NAD(P)-bd_dom_sf"/>
</dbReference>
<gene>
    <name evidence="2" type="primary">azoB</name>
    <name evidence="2" type="ORF">A8U91_02285</name>
</gene>
<proteinExistence type="predicted"/>
<sequence length="297" mass="32531">MNQATPTRPSPTVLVVGATGRFAGLVVPALVERGARVRALVRNPERASSARHRGASEIAIGDLRDRPSLVRAMEGIDGVFHIGPAFVPDEAELGVTLVEVAKQTGVRKFVFSSVIQPTNTQLPNHTAKIPVETALFRSGMEYTILQPANFFQNIEGAWRTVMTDGTFGEPFPVTSRVTRVDYRDVAEVAALALTDDRLAHGTFELCATEKLNRKEIATLMSQALGRRIEATAPDFETWAERAALPYDREQQRLLANVHAHYADHGSGGNDLVLRSILGRPPRSLKAYIQELAQRADT</sequence>
<dbReference type="PANTHER" id="PTHR43162:SF1">
    <property type="entry name" value="PRESTALK A DIFFERENTIATION PROTEIN A"/>
    <property type="match status" value="1"/>
</dbReference>
<reference evidence="2 3" key="1">
    <citation type="submission" date="2016-06" db="EMBL/GenBank/DDBJ databases">
        <title>Genome sequence of halotolerant plant growth promoting strain of Halomonas elongata HEK1 isolated from salterns of Rann of Kutch, Gujarat, India.</title>
        <authorList>
            <person name="Gaba S."/>
            <person name="Singh R.N."/>
            <person name="Abrol S."/>
            <person name="Kaushik R."/>
            <person name="Saxena A.K."/>
        </authorList>
    </citation>
    <scope>NUCLEOTIDE SEQUENCE [LARGE SCALE GENOMIC DNA]</scope>
    <source>
        <strain evidence="2 3">HEK1</strain>
    </source>
</reference>
<dbReference type="AlphaFoldDB" id="A0A1B8P6L0"/>
<dbReference type="Gene3D" id="3.40.50.720">
    <property type="entry name" value="NAD(P)-binding Rossmann-like Domain"/>
    <property type="match status" value="1"/>
</dbReference>
<dbReference type="Pfam" id="PF05368">
    <property type="entry name" value="NmrA"/>
    <property type="match status" value="1"/>
</dbReference>
<dbReference type="PATRIC" id="fig|2746.7.peg.2344"/>
<keyword evidence="2" id="KW-0560">Oxidoreductase</keyword>
<evidence type="ECO:0000259" key="1">
    <source>
        <dbReference type="Pfam" id="PF05368"/>
    </source>
</evidence>